<evidence type="ECO:0000313" key="2">
    <source>
        <dbReference type="EMBL" id="MDT0543315.1"/>
    </source>
</evidence>
<dbReference type="Proteomes" id="UP001180754">
    <property type="component" value="Unassembled WGS sequence"/>
</dbReference>
<gene>
    <name evidence="2" type="ORF">RND15_11375</name>
</gene>
<reference evidence="2" key="1">
    <citation type="submission" date="2024-05" db="EMBL/GenBank/DDBJ databases">
        <title>30 novel species of actinomycetes from the DSMZ collection.</title>
        <authorList>
            <person name="Nouioui I."/>
        </authorList>
    </citation>
    <scope>NUCLEOTIDE SEQUENCE</scope>
    <source>
        <strain evidence="2">DSM 41529</strain>
    </source>
</reference>
<accession>A0ABU2XCN3</accession>
<keyword evidence="3" id="KW-1185">Reference proteome</keyword>
<evidence type="ECO:0000256" key="1">
    <source>
        <dbReference type="SAM" id="MobiDB-lite"/>
    </source>
</evidence>
<feature type="compositionally biased region" description="Low complexity" evidence="1">
    <location>
        <begin position="1"/>
        <end position="11"/>
    </location>
</feature>
<feature type="compositionally biased region" description="Basic and acidic residues" evidence="1">
    <location>
        <begin position="22"/>
        <end position="33"/>
    </location>
</feature>
<organism evidence="2 3">
    <name type="scientific">Streptomyces lonegramiae</name>
    <dbReference type="NCBI Taxonomy" id="3075524"/>
    <lineage>
        <taxon>Bacteria</taxon>
        <taxon>Bacillati</taxon>
        <taxon>Actinomycetota</taxon>
        <taxon>Actinomycetes</taxon>
        <taxon>Kitasatosporales</taxon>
        <taxon>Streptomycetaceae</taxon>
        <taxon>Streptomyces</taxon>
    </lineage>
</organism>
<name>A0ABU2XCN3_9ACTN</name>
<protein>
    <submittedName>
        <fullName evidence="2">Uncharacterized protein</fullName>
    </submittedName>
</protein>
<evidence type="ECO:0000313" key="3">
    <source>
        <dbReference type="Proteomes" id="UP001180754"/>
    </source>
</evidence>
<dbReference type="EMBL" id="JAVRFD010000004">
    <property type="protein sequence ID" value="MDT0543315.1"/>
    <property type="molecule type" value="Genomic_DNA"/>
</dbReference>
<sequence>MSDVSDASDVPDSGDHGLGYTPEEREVSAPREEARQLSSELYDLLRVKGKTTAPGPGVDVCGDLDPDTFYVIRHLWSVYGVPAGDLEAGWQGLSEDLPRHGWEIVHEGRESTVARSPFLMADSTRKKFTLKATLLIPTARDAERSGAEAGIMFHLVSACFRVPEGTTVDAY</sequence>
<dbReference type="RefSeq" id="WP_311723685.1">
    <property type="nucleotide sequence ID" value="NZ_JAVRFD010000004.1"/>
</dbReference>
<comment type="caution">
    <text evidence="2">The sequence shown here is derived from an EMBL/GenBank/DDBJ whole genome shotgun (WGS) entry which is preliminary data.</text>
</comment>
<proteinExistence type="predicted"/>
<feature type="region of interest" description="Disordered" evidence="1">
    <location>
        <begin position="1"/>
        <end position="33"/>
    </location>
</feature>